<comment type="caution">
    <text evidence="1">The sequence shown here is derived from an EMBL/GenBank/DDBJ whole genome shotgun (WGS) entry which is preliminary data.</text>
</comment>
<gene>
    <name evidence="1" type="ORF">Pint_32132</name>
</gene>
<reference evidence="2" key="1">
    <citation type="journal article" date="2023" name="G3 (Bethesda)">
        <title>Genome assembly and association tests identify interacting loci associated with vigor, precocity, and sex in interspecific pistachio rootstocks.</title>
        <authorList>
            <person name="Palmer W."/>
            <person name="Jacygrad E."/>
            <person name="Sagayaradj S."/>
            <person name="Cavanaugh K."/>
            <person name="Han R."/>
            <person name="Bertier L."/>
            <person name="Beede B."/>
            <person name="Kafkas S."/>
            <person name="Golino D."/>
            <person name="Preece J."/>
            <person name="Michelmore R."/>
        </authorList>
    </citation>
    <scope>NUCLEOTIDE SEQUENCE [LARGE SCALE GENOMIC DNA]</scope>
</reference>
<name>A0ACC0XN05_9ROSI</name>
<evidence type="ECO:0000313" key="2">
    <source>
        <dbReference type="Proteomes" id="UP001163603"/>
    </source>
</evidence>
<dbReference type="Proteomes" id="UP001163603">
    <property type="component" value="Chromosome 11"/>
</dbReference>
<protein>
    <submittedName>
        <fullName evidence="1">Uncharacterized protein</fullName>
    </submittedName>
</protein>
<proteinExistence type="predicted"/>
<dbReference type="EMBL" id="CM047746">
    <property type="protein sequence ID" value="KAJ0020680.1"/>
    <property type="molecule type" value="Genomic_DNA"/>
</dbReference>
<sequence length="303" mass="34347">MMLSFTMHSVISAFSKCNSWKAKSQKMEKLSTQLLYCFFFIVLIVFHSSPATSQEVEDETEFSYEAGGENGPERWGELHSEWSACENGSMQSPIDLLHERVEVVSHLGRLKRNYKPSNATLRNRGHDMMLKWEEGAGTLEINGTEYILNQVHWHSPSEHTLNGKRFDLEAHMVHESTDGKVAVVGILYKIGRPDSFLSSIKDHLAAIGGSTERDKVVGMMDPRGIKIGSRKYYRYIGSLTIPPCTENVLWTIVKKVRTVTREQVQSLRVAVHDDSDTNARPLQPINSRSLHLFRPNDDSTENP</sequence>
<evidence type="ECO:0000313" key="1">
    <source>
        <dbReference type="EMBL" id="KAJ0020680.1"/>
    </source>
</evidence>
<organism evidence="1 2">
    <name type="scientific">Pistacia integerrima</name>
    <dbReference type="NCBI Taxonomy" id="434235"/>
    <lineage>
        <taxon>Eukaryota</taxon>
        <taxon>Viridiplantae</taxon>
        <taxon>Streptophyta</taxon>
        <taxon>Embryophyta</taxon>
        <taxon>Tracheophyta</taxon>
        <taxon>Spermatophyta</taxon>
        <taxon>Magnoliopsida</taxon>
        <taxon>eudicotyledons</taxon>
        <taxon>Gunneridae</taxon>
        <taxon>Pentapetalae</taxon>
        <taxon>rosids</taxon>
        <taxon>malvids</taxon>
        <taxon>Sapindales</taxon>
        <taxon>Anacardiaceae</taxon>
        <taxon>Pistacia</taxon>
    </lineage>
</organism>
<accession>A0ACC0XN05</accession>
<keyword evidence="2" id="KW-1185">Reference proteome</keyword>